<name>A0A1H0GH28_9BACI</name>
<dbReference type="EMBL" id="FNIL01000006">
    <property type="protein sequence ID" value="SDO06245.1"/>
    <property type="molecule type" value="Genomic_DNA"/>
</dbReference>
<dbReference type="STRING" id="745820.SAMN04488053_106108"/>
<organism evidence="1 2">
    <name type="scientific">Alkalicoccus daliensis</name>
    <dbReference type="NCBI Taxonomy" id="745820"/>
    <lineage>
        <taxon>Bacteria</taxon>
        <taxon>Bacillati</taxon>
        <taxon>Bacillota</taxon>
        <taxon>Bacilli</taxon>
        <taxon>Bacillales</taxon>
        <taxon>Bacillaceae</taxon>
        <taxon>Alkalicoccus</taxon>
    </lineage>
</organism>
<dbReference type="RefSeq" id="WP_139148949.1">
    <property type="nucleotide sequence ID" value="NZ_FNIL01000006.1"/>
</dbReference>
<sequence>MTEMEHYYEMAVNENEAGGKFAIGFVLQEPSANQQVIIKDENNRVVQHGATDEFGYFQLALPKTVKEVTLEIRSLQQSAIV</sequence>
<evidence type="ECO:0000313" key="2">
    <source>
        <dbReference type="Proteomes" id="UP000198778"/>
    </source>
</evidence>
<dbReference type="Proteomes" id="UP000198778">
    <property type="component" value="Unassembled WGS sequence"/>
</dbReference>
<dbReference type="AlphaFoldDB" id="A0A1H0GH28"/>
<evidence type="ECO:0000313" key="1">
    <source>
        <dbReference type="EMBL" id="SDO06245.1"/>
    </source>
</evidence>
<accession>A0A1H0GH28</accession>
<keyword evidence="2" id="KW-1185">Reference proteome</keyword>
<reference evidence="2" key="1">
    <citation type="submission" date="2016-10" db="EMBL/GenBank/DDBJ databases">
        <authorList>
            <person name="Varghese N."/>
            <person name="Submissions S."/>
        </authorList>
    </citation>
    <scope>NUCLEOTIDE SEQUENCE [LARGE SCALE GENOMIC DNA]</scope>
    <source>
        <strain evidence="2">CGMCC 1.10369</strain>
    </source>
</reference>
<gene>
    <name evidence="1" type="ORF">SAMN04488053_106108</name>
</gene>
<evidence type="ECO:0008006" key="3">
    <source>
        <dbReference type="Google" id="ProtNLM"/>
    </source>
</evidence>
<protein>
    <recommendedName>
        <fullName evidence="3">Carboxypeptidase regulatory-like domain-containing protein</fullName>
    </recommendedName>
</protein>
<proteinExistence type="predicted"/>